<keyword evidence="7 8" id="KW-0539">Nucleus</keyword>
<dbReference type="InterPro" id="IPR045174">
    <property type="entry name" value="Dof"/>
</dbReference>
<dbReference type="GO" id="GO:0005634">
    <property type="term" value="C:nucleus"/>
    <property type="evidence" value="ECO:0007669"/>
    <property type="project" value="UniProtKB-SubCell"/>
</dbReference>
<feature type="region of interest" description="Disordered" evidence="10">
    <location>
        <begin position="75"/>
        <end position="99"/>
    </location>
</feature>
<feature type="compositionally biased region" description="Gly residues" evidence="10">
    <location>
        <begin position="1"/>
        <end position="12"/>
    </location>
</feature>
<keyword evidence="1 9" id="KW-0479">Metal-binding</keyword>
<evidence type="ECO:0000256" key="10">
    <source>
        <dbReference type="SAM" id="MobiDB-lite"/>
    </source>
</evidence>
<evidence type="ECO:0000256" key="4">
    <source>
        <dbReference type="ARBA" id="ARBA00023015"/>
    </source>
</evidence>
<gene>
    <name evidence="12" type="ORF">GIB67_015616</name>
</gene>
<protein>
    <recommendedName>
        <fullName evidence="9">Dof zinc finger protein</fullName>
    </recommendedName>
</protein>
<evidence type="ECO:0000256" key="8">
    <source>
        <dbReference type="PROSITE-ProRule" id="PRU00071"/>
    </source>
</evidence>
<keyword evidence="3 9" id="KW-0862">Zinc</keyword>
<evidence type="ECO:0000256" key="7">
    <source>
        <dbReference type="ARBA" id="ARBA00023242"/>
    </source>
</evidence>
<dbReference type="Proteomes" id="UP000541444">
    <property type="component" value="Unassembled WGS sequence"/>
</dbReference>
<feature type="domain" description="Dof-type" evidence="11">
    <location>
        <begin position="30"/>
        <end position="84"/>
    </location>
</feature>
<evidence type="ECO:0000259" key="11">
    <source>
        <dbReference type="PROSITE" id="PS50884"/>
    </source>
</evidence>
<evidence type="ECO:0000256" key="3">
    <source>
        <dbReference type="ARBA" id="ARBA00022833"/>
    </source>
</evidence>
<dbReference type="EMBL" id="JACGCM010000560">
    <property type="protein sequence ID" value="KAF6170664.1"/>
    <property type="molecule type" value="Genomic_DNA"/>
</dbReference>
<evidence type="ECO:0000256" key="6">
    <source>
        <dbReference type="ARBA" id="ARBA00023163"/>
    </source>
</evidence>
<dbReference type="PROSITE" id="PS01361">
    <property type="entry name" value="ZF_DOF_1"/>
    <property type="match status" value="1"/>
</dbReference>
<dbReference type="OrthoDB" id="1927254at2759"/>
<feature type="region of interest" description="Disordered" evidence="10">
    <location>
        <begin position="189"/>
        <end position="253"/>
    </location>
</feature>
<dbReference type="Pfam" id="PF02701">
    <property type="entry name" value="Zn_ribbon_Dof"/>
    <property type="match status" value="1"/>
</dbReference>
<dbReference type="PANTHER" id="PTHR31992">
    <property type="entry name" value="DOF ZINC FINGER PROTEIN DOF1.4-RELATED"/>
    <property type="match status" value="1"/>
</dbReference>
<keyword evidence="2 8" id="KW-0863">Zinc-finger</keyword>
<evidence type="ECO:0000313" key="13">
    <source>
        <dbReference type="Proteomes" id="UP000541444"/>
    </source>
</evidence>
<keyword evidence="4 9" id="KW-0805">Transcription regulation</keyword>
<evidence type="ECO:0000256" key="9">
    <source>
        <dbReference type="RuleBase" id="RU369094"/>
    </source>
</evidence>
<accession>A0A7J7NUL9</accession>
<dbReference type="AlphaFoldDB" id="A0A7J7NUL9"/>
<feature type="compositionally biased region" description="Low complexity" evidence="10">
    <location>
        <begin position="168"/>
        <end position="177"/>
    </location>
</feature>
<proteinExistence type="predicted"/>
<comment type="subcellular location">
    <subcellularLocation>
        <location evidence="8 9">Nucleus</location>
    </subcellularLocation>
</comment>
<dbReference type="PANTHER" id="PTHR31992:SF141">
    <property type="entry name" value="DOF ZINC FINGER PROTEIN DOF1.4"/>
    <property type="match status" value="1"/>
</dbReference>
<reference evidence="12 13" key="1">
    <citation type="journal article" date="2020" name="IScience">
        <title>Genome Sequencing of the Endangered Kingdonia uniflora (Circaeasteraceae, Ranunculales) Reveals Potential Mechanisms of Evolutionary Specialization.</title>
        <authorList>
            <person name="Sun Y."/>
            <person name="Deng T."/>
            <person name="Zhang A."/>
            <person name="Moore M.J."/>
            <person name="Landis J.B."/>
            <person name="Lin N."/>
            <person name="Zhang H."/>
            <person name="Zhang X."/>
            <person name="Huang J."/>
            <person name="Zhang X."/>
            <person name="Sun H."/>
            <person name="Wang H."/>
        </authorList>
    </citation>
    <scope>NUCLEOTIDE SEQUENCE [LARGE SCALE GENOMIC DNA]</scope>
    <source>
        <strain evidence="12">TB1705</strain>
        <tissue evidence="12">Leaf</tissue>
    </source>
</reference>
<dbReference type="PROSITE" id="PS50884">
    <property type="entry name" value="ZF_DOF_2"/>
    <property type="match status" value="1"/>
</dbReference>
<feature type="compositionally biased region" description="Polar residues" evidence="10">
    <location>
        <begin position="189"/>
        <end position="218"/>
    </location>
</feature>
<keyword evidence="5 8" id="KW-0238">DNA-binding</keyword>
<feature type="compositionally biased region" description="Low complexity" evidence="10">
    <location>
        <begin position="88"/>
        <end position="99"/>
    </location>
</feature>
<name>A0A7J7NUL9_9MAGN</name>
<keyword evidence="6 9" id="KW-0804">Transcription</keyword>
<evidence type="ECO:0000256" key="5">
    <source>
        <dbReference type="ARBA" id="ARBA00023125"/>
    </source>
</evidence>
<keyword evidence="13" id="KW-1185">Reference proteome</keyword>
<feature type="region of interest" description="Disordered" evidence="10">
    <location>
        <begin position="159"/>
        <end position="178"/>
    </location>
</feature>
<feature type="region of interest" description="Disordered" evidence="10">
    <location>
        <begin position="1"/>
        <end position="30"/>
    </location>
</feature>
<sequence>MMNQQGEGGGGCERILEAKPPLTPPSRQPLKCPRCESVNTRFCYYNNHCVSQPRYFCKTCRRSWTEGGILRYVPASGSSRKEERSSTKKSPSSSSTIYSPSFLTATPAPSLKSISSSSSLTPPIYYSSGGLMFTPQPFNQIGNIGINIGGSSLGLPQGFSLPSFTTPQQQQHQQHQHGLMRNLIHHPNRSSTRTQDLSVNPPLLSSQAQGPYWRSSNNNKKHQHGLTRNPVLCPKRSSTRTQDRSVNPPLLSSQAQGPYWSIISSSSNHDDNNNHSVVSASAACNDGLGLGLSLNNCNQWRASD</sequence>
<dbReference type="GO" id="GO:0008270">
    <property type="term" value="F:zinc ion binding"/>
    <property type="evidence" value="ECO:0007669"/>
    <property type="project" value="UniProtKB-KW"/>
</dbReference>
<evidence type="ECO:0000256" key="2">
    <source>
        <dbReference type="ARBA" id="ARBA00022771"/>
    </source>
</evidence>
<evidence type="ECO:0000256" key="1">
    <source>
        <dbReference type="ARBA" id="ARBA00022723"/>
    </source>
</evidence>
<organism evidence="12 13">
    <name type="scientific">Kingdonia uniflora</name>
    <dbReference type="NCBI Taxonomy" id="39325"/>
    <lineage>
        <taxon>Eukaryota</taxon>
        <taxon>Viridiplantae</taxon>
        <taxon>Streptophyta</taxon>
        <taxon>Embryophyta</taxon>
        <taxon>Tracheophyta</taxon>
        <taxon>Spermatophyta</taxon>
        <taxon>Magnoliopsida</taxon>
        <taxon>Ranunculales</taxon>
        <taxon>Circaeasteraceae</taxon>
        <taxon>Kingdonia</taxon>
    </lineage>
</organism>
<dbReference type="GO" id="GO:0003700">
    <property type="term" value="F:DNA-binding transcription factor activity"/>
    <property type="evidence" value="ECO:0007669"/>
    <property type="project" value="UniProtKB-UniRule"/>
</dbReference>
<comment type="caution">
    <text evidence="12">The sequence shown here is derived from an EMBL/GenBank/DDBJ whole genome shotgun (WGS) entry which is preliminary data.</text>
</comment>
<comment type="function">
    <text evidence="9">Transcription factor that binds specifically to a 5'-AA[AG]G-3' consensus core sequence.</text>
</comment>
<dbReference type="InterPro" id="IPR003851">
    <property type="entry name" value="Znf_Dof"/>
</dbReference>
<dbReference type="GO" id="GO:0003677">
    <property type="term" value="F:DNA binding"/>
    <property type="evidence" value="ECO:0007669"/>
    <property type="project" value="UniProtKB-UniRule"/>
</dbReference>
<evidence type="ECO:0000313" key="12">
    <source>
        <dbReference type="EMBL" id="KAF6170664.1"/>
    </source>
</evidence>